<proteinExistence type="predicted"/>
<dbReference type="Gene3D" id="3.80.10.10">
    <property type="entry name" value="Ribonuclease Inhibitor"/>
    <property type="match status" value="1"/>
</dbReference>
<sequence>MVQSLMISFQFSDKTDTQSFHKLMQSAASLGLWDLRVFGSYLFMEYFDQSDTVFQSISTCGGSLENLELDGFKFSVPEFGRESWSGFRVLRELTLYGVCFEFLGETELDPFADLPALEQLSLSSCGRRMLEEDRPLSDDYTAILVVNGPQLLTLELNNLTGFSEIRVSALELTSFTFKDGVHEFSLPTKVSLRAPALHHAALDLEGYEELPVGRNKRKAQKQYAKLIHGLRRAESLVFEIDTTTAFCSACRLLRGPPSPFRRLKSLTLRHKEDRAVITVDHQVLIAYFFGSSAPRIDYGDRVTMVGPSV</sequence>
<evidence type="ECO:0000313" key="1">
    <source>
        <dbReference type="EMBL" id="CAL1389409.1"/>
    </source>
</evidence>
<dbReference type="SUPFAM" id="SSF52047">
    <property type="entry name" value="RNI-like"/>
    <property type="match status" value="1"/>
</dbReference>
<keyword evidence="2" id="KW-1185">Reference proteome</keyword>
<dbReference type="PANTHER" id="PTHR34145:SF28">
    <property type="entry name" value="F-BOX DOMAIN-CONTAINING PROTEIN"/>
    <property type="match status" value="1"/>
</dbReference>
<reference evidence="1 2" key="1">
    <citation type="submission" date="2024-04" db="EMBL/GenBank/DDBJ databases">
        <authorList>
            <person name="Fracassetti M."/>
        </authorList>
    </citation>
    <scope>NUCLEOTIDE SEQUENCE [LARGE SCALE GENOMIC DNA]</scope>
</reference>
<dbReference type="PANTHER" id="PTHR34145">
    <property type="entry name" value="OS02G0105600 PROTEIN"/>
    <property type="match status" value="1"/>
</dbReference>
<organism evidence="1 2">
    <name type="scientific">Linum trigynum</name>
    <dbReference type="NCBI Taxonomy" id="586398"/>
    <lineage>
        <taxon>Eukaryota</taxon>
        <taxon>Viridiplantae</taxon>
        <taxon>Streptophyta</taxon>
        <taxon>Embryophyta</taxon>
        <taxon>Tracheophyta</taxon>
        <taxon>Spermatophyta</taxon>
        <taxon>Magnoliopsida</taxon>
        <taxon>eudicotyledons</taxon>
        <taxon>Gunneridae</taxon>
        <taxon>Pentapetalae</taxon>
        <taxon>rosids</taxon>
        <taxon>fabids</taxon>
        <taxon>Malpighiales</taxon>
        <taxon>Linaceae</taxon>
        <taxon>Linum</taxon>
    </lineage>
</organism>
<evidence type="ECO:0000313" key="2">
    <source>
        <dbReference type="Proteomes" id="UP001497516"/>
    </source>
</evidence>
<dbReference type="Proteomes" id="UP001497516">
    <property type="component" value="Chromosome 5"/>
</dbReference>
<gene>
    <name evidence="1" type="ORF">LTRI10_LOCUS30267</name>
</gene>
<protein>
    <submittedName>
        <fullName evidence="1">Uncharacterized protein</fullName>
    </submittedName>
</protein>
<dbReference type="AlphaFoldDB" id="A0AAV2EUB1"/>
<dbReference type="EMBL" id="OZ034818">
    <property type="protein sequence ID" value="CAL1389409.1"/>
    <property type="molecule type" value="Genomic_DNA"/>
</dbReference>
<name>A0AAV2EUB1_9ROSI</name>
<dbReference type="InterPro" id="IPR053772">
    <property type="entry name" value="At1g61320/At1g61330-like"/>
</dbReference>
<accession>A0AAV2EUB1</accession>
<dbReference type="InterPro" id="IPR032675">
    <property type="entry name" value="LRR_dom_sf"/>
</dbReference>